<dbReference type="FunFam" id="1.10.510.10:FF:001294">
    <property type="entry name" value="CDPK-related kinase 3"/>
    <property type="match status" value="1"/>
</dbReference>
<dbReference type="FunFam" id="1.10.238.10:FF:000085">
    <property type="entry name" value="CDPK-related kinase 1"/>
    <property type="match status" value="1"/>
</dbReference>
<dbReference type="AlphaFoldDB" id="A0AAV8UGR3"/>
<dbReference type="SMART" id="SM00220">
    <property type="entry name" value="S_TKc"/>
    <property type="match status" value="1"/>
</dbReference>
<dbReference type="PROSITE" id="PS50011">
    <property type="entry name" value="PROTEIN_KINASE_DOM"/>
    <property type="match status" value="1"/>
</dbReference>
<dbReference type="Gene3D" id="1.10.238.10">
    <property type="entry name" value="EF-hand"/>
    <property type="match status" value="2"/>
</dbReference>
<dbReference type="CDD" id="cd05117">
    <property type="entry name" value="STKc_CAMK"/>
    <property type="match status" value="1"/>
</dbReference>
<dbReference type="PROSITE" id="PS00107">
    <property type="entry name" value="PROTEIN_KINASE_ATP"/>
    <property type="match status" value="1"/>
</dbReference>
<keyword evidence="5 8" id="KW-0547">Nucleotide-binding</keyword>
<dbReference type="Gene3D" id="1.10.510.10">
    <property type="entry name" value="Transferase(Phosphotransferase) domain 1"/>
    <property type="match status" value="1"/>
</dbReference>
<keyword evidence="6" id="KW-0418">Kinase</keyword>
<evidence type="ECO:0000259" key="10">
    <source>
        <dbReference type="PROSITE" id="PS50011"/>
    </source>
</evidence>
<evidence type="ECO:0000256" key="6">
    <source>
        <dbReference type="ARBA" id="ARBA00022777"/>
    </source>
</evidence>
<evidence type="ECO:0000256" key="2">
    <source>
        <dbReference type="ARBA" id="ARBA00022527"/>
    </source>
</evidence>
<dbReference type="InterPro" id="IPR011992">
    <property type="entry name" value="EF-hand-dom_pair"/>
</dbReference>
<proteinExistence type="inferred from homology"/>
<evidence type="ECO:0000256" key="4">
    <source>
        <dbReference type="ARBA" id="ARBA00022679"/>
    </source>
</evidence>
<dbReference type="InterPro" id="IPR000719">
    <property type="entry name" value="Prot_kinase_dom"/>
</dbReference>
<name>A0AAV8UGR3_9ROSI</name>
<sequence>MNAPPRPPHRFTSRPGSLPSTSSYQDATPSVGSLPSLSPLATHSPNPLPKSTSRGKSVKFIMPPRSPPPSYQPSPLPSSSRNDPCPSVRDSHPRSSYHSPRAEMPPWPAGECMPRRTIQRPIPSMTPPRHIAKALANRLRDGRGRGMPPIPESEQEQPPSPESEQQLPPDMNFGYSQTFEAKYEMRKTLGKGGFAHTFSAKVKLGELRDQIVAVKMISKARLATSVAYADVRREVTIMRALSGHKNVVKFYEACEDADYVYIVMEKCDGGELAEKIVKRRKRCNEQETKALVVQILSVVAFCHLQGVIHRDIKPENILLTSDDPDADIKLIDFGLSNFLKPDEKLTEAIGSVYHAAPEVYGECYSLQADLWSIGVITFELLSGSRPFRVSGSNDSKFLDEVVYSDPYFDESRWRSISPDAKDFVTRLLNKDGKKRMTAVQALTHPWLRNSGHSLPLDIWIYKRINVYLRATPFKQAALMSLSKALPEDELAYLRAQYELLEPKENGVSLENFTRALLHNATDAMVKSGVNKMPDEMAPLAHRRMFFEEFCAAAISPYTLEARAEWKTILSNAFEHFEGNGNVVISTRQLAQELHMNHTPTSLNSWIRDSDGKLSLIGFEALLGAVTERHSYSARYGFLL</sequence>
<dbReference type="GO" id="GO:0004674">
    <property type="term" value="F:protein serine/threonine kinase activity"/>
    <property type="evidence" value="ECO:0007669"/>
    <property type="project" value="UniProtKB-KW"/>
</dbReference>
<evidence type="ECO:0000256" key="8">
    <source>
        <dbReference type="PROSITE-ProRule" id="PRU10141"/>
    </source>
</evidence>
<feature type="compositionally biased region" description="Polar residues" evidence="9">
    <location>
        <begin position="14"/>
        <end position="28"/>
    </location>
</feature>
<keyword evidence="4" id="KW-0808">Transferase</keyword>
<comment type="similarity">
    <text evidence="1">Belongs to the protein kinase superfamily. CAMK Ser/Thr protein kinase family. CaMK subfamily.</text>
</comment>
<feature type="compositionally biased region" description="Polar residues" evidence="9">
    <location>
        <begin position="41"/>
        <end position="55"/>
    </location>
</feature>
<dbReference type="FunFam" id="3.30.200.20:FF:000042">
    <property type="entry name" value="Aurora kinase A"/>
    <property type="match status" value="1"/>
</dbReference>
<evidence type="ECO:0000313" key="12">
    <source>
        <dbReference type="Proteomes" id="UP001159364"/>
    </source>
</evidence>
<dbReference type="Proteomes" id="UP001159364">
    <property type="component" value="Linkage Group LG08"/>
</dbReference>
<evidence type="ECO:0000256" key="5">
    <source>
        <dbReference type="ARBA" id="ARBA00022741"/>
    </source>
</evidence>
<accession>A0AAV8UGR3</accession>
<evidence type="ECO:0000256" key="3">
    <source>
        <dbReference type="ARBA" id="ARBA00022553"/>
    </source>
</evidence>
<dbReference type="InterPro" id="IPR008271">
    <property type="entry name" value="Ser/Thr_kinase_AS"/>
</dbReference>
<dbReference type="PROSITE" id="PS00108">
    <property type="entry name" value="PROTEIN_KINASE_ST"/>
    <property type="match status" value="1"/>
</dbReference>
<protein>
    <recommendedName>
        <fullName evidence="10">Protein kinase domain-containing protein</fullName>
    </recommendedName>
</protein>
<reference evidence="11 12" key="1">
    <citation type="submission" date="2021-09" db="EMBL/GenBank/DDBJ databases">
        <title>Genomic insights and catalytic innovation underlie evolution of tropane alkaloids biosynthesis.</title>
        <authorList>
            <person name="Wang Y.-J."/>
            <person name="Tian T."/>
            <person name="Huang J.-P."/>
            <person name="Huang S.-X."/>
        </authorList>
    </citation>
    <scope>NUCLEOTIDE SEQUENCE [LARGE SCALE GENOMIC DNA]</scope>
    <source>
        <strain evidence="11">KIB-2018</strain>
        <tissue evidence="11">Leaf</tissue>
    </source>
</reference>
<evidence type="ECO:0000256" key="7">
    <source>
        <dbReference type="ARBA" id="ARBA00022840"/>
    </source>
</evidence>
<feature type="region of interest" description="Disordered" evidence="9">
    <location>
        <begin position="1"/>
        <end position="171"/>
    </location>
</feature>
<dbReference type="PANTHER" id="PTHR24349">
    <property type="entry name" value="SERINE/THREONINE-PROTEIN KINASE"/>
    <property type="match status" value="1"/>
</dbReference>
<dbReference type="Pfam" id="PF00069">
    <property type="entry name" value="Pkinase"/>
    <property type="match status" value="1"/>
</dbReference>
<evidence type="ECO:0000313" key="11">
    <source>
        <dbReference type="EMBL" id="KAJ8900482.1"/>
    </source>
</evidence>
<dbReference type="GO" id="GO:0005524">
    <property type="term" value="F:ATP binding"/>
    <property type="evidence" value="ECO:0007669"/>
    <property type="project" value="UniProtKB-UniRule"/>
</dbReference>
<dbReference type="EMBL" id="JAIWQS010000008">
    <property type="protein sequence ID" value="KAJ8900482.1"/>
    <property type="molecule type" value="Genomic_DNA"/>
</dbReference>
<organism evidence="11 12">
    <name type="scientific">Erythroxylum novogranatense</name>
    <dbReference type="NCBI Taxonomy" id="1862640"/>
    <lineage>
        <taxon>Eukaryota</taxon>
        <taxon>Viridiplantae</taxon>
        <taxon>Streptophyta</taxon>
        <taxon>Embryophyta</taxon>
        <taxon>Tracheophyta</taxon>
        <taxon>Spermatophyta</taxon>
        <taxon>Magnoliopsida</taxon>
        <taxon>eudicotyledons</taxon>
        <taxon>Gunneridae</taxon>
        <taxon>Pentapetalae</taxon>
        <taxon>rosids</taxon>
        <taxon>fabids</taxon>
        <taxon>Malpighiales</taxon>
        <taxon>Erythroxylaceae</taxon>
        <taxon>Erythroxylum</taxon>
    </lineage>
</organism>
<feature type="binding site" evidence="8">
    <location>
        <position position="215"/>
    </location>
    <ligand>
        <name>ATP</name>
        <dbReference type="ChEBI" id="CHEBI:30616"/>
    </ligand>
</feature>
<feature type="compositionally biased region" description="Low complexity" evidence="9">
    <location>
        <begin position="29"/>
        <end position="40"/>
    </location>
</feature>
<keyword evidence="3" id="KW-0597">Phosphoprotein</keyword>
<keyword evidence="7 8" id="KW-0067">ATP-binding</keyword>
<dbReference type="InterPro" id="IPR017441">
    <property type="entry name" value="Protein_kinase_ATP_BS"/>
</dbReference>
<evidence type="ECO:0000256" key="1">
    <source>
        <dbReference type="ARBA" id="ARBA00005354"/>
    </source>
</evidence>
<dbReference type="SUPFAM" id="SSF47473">
    <property type="entry name" value="EF-hand"/>
    <property type="match status" value="1"/>
</dbReference>
<dbReference type="InterPro" id="IPR050205">
    <property type="entry name" value="CDPK_Ser/Thr_kinases"/>
</dbReference>
<feature type="domain" description="Protein kinase" evidence="10">
    <location>
        <begin position="183"/>
        <end position="447"/>
    </location>
</feature>
<evidence type="ECO:0000256" key="9">
    <source>
        <dbReference type="SAM" id="MobiDB-lite"/>
    </source>
</evidence>
<comment type="caution">
    <text evidence="11">The sequence shown here is derived from an EMBL/GenBank/DDBJ whole genome shotgun (WGS) entry which is preliminary data.</text>
</comment>
<dbReference type="SUPFAM" id="SSF56112">
    <property type="entry name" value="Protein kinase-like (PK-like)"/>
    <property type="match status" value="1"/>
</dbReference>
<gene>
    <name evidence="11" type="ORF">K2173_025259</name>
</gene>
<keyword evidence="2" id="KW-0723">Serine/threonine-protein kinase</keyword>
<feature type="compositionally biased region" description="Pro residues" evidence="9">
    <location>
        <begin position="64"/>
        <end position="76"/>
    </location>
</feature>
<keyword evidence="12" id="KW-1185">Reference proteome</keyword>
<dbReference type="InterPro" id="IPR011009">
    <property type="entry name" value="Kinase-like_dom_sf"/>
</dbReference>
<dbReference type="Gene3D" id="3.30.200.20">
    <property type="entry name" value="Phosphorylase Kinase, domain 1"/>
    <property type="match status" value="1"/>
</dbReference>